<reference evidence="2 3" key="1">
    <citation type="submission" date="2019-03" db="EMBL/GenBank/DDBJ databases">
        <title>Genomic Encyclopedia of Type Strains, Phase IV (KMG-IV): sequencing the most valuable type-strain genomes for metagenomic binning, comparative biology and taxonomic classification.</title>
        <authorList>
            <person name="Goeker M."/>
        </authorList>
    </citation>
    <scope>NUCLEOTIDE SEQUENCE [LARGE SCALE GENOMIC DNA]</scope>
    <source>
        <strain evidence="2 3">DSM 654</strain>
    </source>
</reference>
<dbReference type="Proteomes" id="UP000295110">
    <property type="component" value="Unassembled WGS sequence"/>
</dbReference>
<keyword evidence="1" id="KW-0472">Membrane</keyword>
<gene>
    <name evidence="2" type="ORF">EV671_102947</name>
</gene>
<proteinExistence type="predicted"/>
<dbReference type="InterPro" id="IPR012902">
    <property type="entry name" value="N_methyl_site"/>
</dbReference>
<dbReference type="NCBIfam" id="TIGR02532">
    <property type="entry name" value="IV_pilin_GFxxxE"/>
    <property type="match status" value="1"/>
</dbReference>
<evidence type="ECO:0000313" key="3">
    <source>
        <dbReference type="Proteomes" id="UP000295110"/>
    </source>
</evidence>
<keyword evidence="3" id="KW-1185">Reference proteome</keyword>
<dbReference type="RefSeq" id="WP_132574954.1">
    <property type="nucleotide sequence ID" value="NZ_CBCSGL010000028.1"/>
</dbReference>
<keyword evidence="1" id="KW-1133">Transmembrane helix</keyword>
<comment type="caution">
    <text evidence="2">The sequence shown here is derived from an EMBL/GenBank/DDBJ whole genome shotgun (WGS) entry which is preliminary data.</text>
</comment>
<dbReference type="Pfam" id="PF07963">
    <property type="entry name" value="N_methyl"/>
    <property type="match status" value="1"/>
</dbReference>
<name>A0A4R3UH27_ROSSA</name>
<organism evidence="2 3">
    <name type="scientific">Roseateles saccharophilus</name>
    <name type="common">Pseudomonas saccharophila</name>
    <dbReference type="NCBI Taxonomy" id="304"/>
    <lineage>
        <taxon>Bacteria</taxon>
        <taxon>Pseudomonadati</taxon>
        <taxon>Pseudomonadota</taxon>
        <taxon>Betaproteobacteria</taxon>
        <taxon>Burkholderiales</taxon>
        <taxon>Sphaerotilaceae</taxon>
        <taxon>Roseateles</taxon>
    </lineage>
</organism>
<evidence type="ECO:0000313" key="2">
    <source>
        <dbReference type="EMBL" id="TCU90826.1"/>
    </source>
</evidence>
<dbReference type="AlphaFoldDB" id="A0A4R3UH27"/>
<accession>A0A4R3UH27</accession>
<sequence>MMPIPTRRSARGYSLLELLVAVLIISFGLLSMMTLQTQMLRASIGSEDGQRAALLASEMAATIVNANTVDLPQSVVDNWATKVADPGNGGLPNGVGTVTASAAGSSARITITWRPVQSNGAANDNHQYVTDVIP</sequence>
<feature type="transmembrane region" description="Helical" evidence="1">
    <location>
        <begin position="12"/>
        <end position="33"/>
    </location>
</feature>
<evidence type="ECO:0000256" key="1">
    <source>
        <dbReference type="SAM" id="Phobius"/>
    </source>
</evidence>
<dbReference type="EMBL" id="SMBU01000029">
    <property type="protein sequence ID" value="TCU90826.1"/>
    <property type="molecule type" value="Genomic_DNA"/>
</dbReference>
<protein>
    <submittedName>
        <fullName evidence="2">Type IV pilus assembly protein PilV</fullName>
    </submittedName>
</protein>
<dbReference type="OrthoDB" id="8912533at2"/>
<keyword evidence="1" id="KW-0812">Transmembrane</keyword>
<dbReference type="PROSITE" id="PS00409">
    <property type="entry name" value="PROKAR_NTER_METHYL"/>
    <property type="match status" value="1"/>
</dbReference>